<feature type="non-terminal residue" evidence="1">
    <location>
        <position position="1"/>
    </location>
</feature>
<proteinExistence type="predicted"/>
<accession>A5BRP4</accession>
<dbReference type="PANTHER" id="PTHR36791">
    <property type="entry name" value="OS03G0363400 PROTEIN"/>
    <property type="match status" value="1"/>
</dbReference>
<evidence type="ECO:0008006" key="2">
    <source>
        <dbReference type="Google" id="ProtNLM"/>
    </source>
</evidence>
<feature type="non-terminal residue" evidence="1">
    <location>
        <position position="132"/>
    </location>
</feature>
<reference evidence="1" key="1">
    <citation type="journal article" date="2007" name="PLoS ONE">
        <title>The first genome sequence of an elite grapevine cultivar (Pinot noir Vitis vinifera L.): coping with a highly heterozygous genome.</title>
        <authorList>
            <person name="Velasco R."/>
            <person name="Zharkikh A."/>
            <person name="Troggio M."/>
            <person name="Cartwright D.A."/>
            <person name="Cestaro A."/>
            <person name="Pruss D."/>
            <person name="Pindo M."/>
            <person name="FitzGerald L.M."/>
            <person name="Vezzulli S."/>
            <person name="Reid J."/>
            <person name="Malacarne G."/>
            <person name="Iliev D."/>
            <person name="Coppola G."/>
            <person name="Wardell B."/>
            <person name="Micheletti D."/>
            <person name="Macalma T."/>
            <person name="Facci M."/>
            <person name="Mitchell J.T."/>
            <person name="Perazzolli M."/>
            <person name="Eldredge G."/>
            <person name="Gatto P."/>
            <person name="Oyzerski R."/>
            <person name="Moretto M."/>
            <person name="Gutin N."/>
            <person name="Stefanini M."/>
            <person name="Chen Y."/>
            <person name="Segala C."/>
            <person name="Davenport C."/>
            <person name="Dematte L."/>
            <person name="Mraz A."/>
            <person name="Battilana J."/>
            <person name="Stormo K."/>
            <person name="Costa F."/>
            <person name="Tao Q."/>
            <person name="Si-Ammour A."/>
            <person name="Harkins T."/>
            <person name="Lackey A."/>
            <person name="Perbost C."/>
            <person name="Taillon B."/>
            <person name="Stella A."/>
            <person name="Solovyev V."/>
            <person name="Fawcett J.A."/>
            <person name="Sterck L."/>
            <person name="Vandepoele K."/>
            <person name="Grando S.M."/>
            <person name="Toppo S."/>
            <person name="Moser C."/>
            <person name="Lanchbury J."/>
            <person name="Bogden R."/>
            <person name="Skolnick M."/>
            <person name="Sgaramella V."/>
            <person name="Bhatnagar S.K."/>
            <person name="Fontana P."/>
            <person name="Gutin A."/>
            <person name="Van de Peer Y."/>
            <person name="Salamini F."/>
            <person name="Viola R."/>
        </authorList>
    </citation>
    <scope>NUCLEOTIDE SEQUENCE</scope>
</reference>
<evidence type="ECO:0000313" key="1">
    <source>
        <dbReference type="EMBL" id="CAN60013.1"/>
    </source>
</evidence>
<organism evidence="1">
    <name type="scientific">Vitis vinifera</name>
    <name type="common">Grape</name>
    <dbReference type="NCBI Taxonomy" id="29760"/>
    <lineage>
        <taxon>Eukaryota</taxon>
        <taxon>Viridiplantae</taxon>
        <taxon>Streptophyta</taxon>
        <taxon>Embryophyta</taxon>
        <taxon>Tracheophyta</taxon>
        <taxon>Spermatophyta</taxon>
        <taxon>Magnoliopsida</taxon>
        <taxon>eudicotyledons</taxon>
        <taxon>Gunneridae</taxon>
        <taxon>Pentapetalae</taxon>
        <taxon>rosids</taxon>
        <taxon>Vitales</taxon>
        <taxon>Vitaceae</taxon>
        <taxon>Viteae</taxon>
        <taxon>Vitis</taxon>
    </lineage>
</organism>
<protein>
    <recommendedName>
        <fullName evidence="2">Zinc/iron-chelating domain-containing protein</fullName>
    </recommendedName>
</protein>
<dbReference type="PANTHER" id="PTHR36791:SF2">
    <property type="entry name" value="OS03G0363400 PROTEIN"/>
    <property type="match status" value="1"/>
</dbReference>
<dbReference type="EMBL" id="AM468599">
    <property type="protein sequence ID" value="CAN60013.1"/>
    <property type="molecule type" value="Genomic_DNA"/>
</dbReference>
<dbReference type="Pfam" id="PF03692">
    <property type="entry name" value="CxxCxxCC"/>
    <property type="match status" value="1"/>
</dbReference>
<gene>
    <name evidence="1" type="ORF">VITISV_036557</name>
</gene>
<name>A5BRP4_VITVI</name>
<dbReference type="AlphaFoldDB" id="A5BRP4"/>
<sequence>MALGSGAKETILHGSASRVVEPAASLTRVLPSPPLKKSSTTLLMFKLYRSMVGPDGWCIHYEKSTRTCSIYSDRPYFCRVEPNVFQTLYGIGKKRFNKEACSSVKIPSRQFMALIHKSWIILFMQYGAQILV</sequence>
<dbReference type="ExpressionAtlas" id="A5BRP4">
    <property type="expression patterns" value="baseline"/>
</dbReference>
<dbReference type="InterPro" id="IPR005358">
    <property type="entry name" value="Puta_zinc/iron-chelating_dom"/>
</dbReference>
<dbReference type="OrthoDB" id="1876721at2759"/>